<feature type="region of interest" description="Disordered" evidence="2">
    <location>
        <begin position="95"/>
        <end position="123"/>
    </location>
</feature>
<feature type="region of interest" description="Disordered" evidence="2">
    <location>
        <begin position="11"/>
        <end position="34"/>
    </location>
</feature>
<feature type="domain" description="C2H2-type" evidence="3">
    <location>
        <begin position="497"/>
        <end position="531"/>
    </location>
</feature>
<evidence type="ECO:0000313" key="5">
    <source>
        <dbReference type="Proteomes" id="UP001295740"/>
    </source>
</evidence>
<dbReference type="GO" id="GO:0008270">
    <property type="term" value="F:zinc ion binding"/>
    <property type="evidence" value="ECO:0007669"/>
    <property type="project" value="UniProtKB-KW"/>
</dbReference>
<dbReference type="Proteomes" id="UP001295740">
    <property type="component" value="Unassembled WGS sequence"/>
</dbReference>
<gene>
    <name evidence="4" type="ORF">KHLLAP_LOCUS2799</name>
</gene>
<feature type="compositionally biased region" description="Polar residues" evidence="2">
    <location>
        <begin position="102"/>
        <end position="116"/>
    </location>
</feature>
<reference evidence="4" key="1">
    <citation type="submission" date="2023-10" db="EMBL/GenBank/DDBJ databases">
        <authorList>
            <person name="Hackl T."/>
        </authorList>
    </citation>
    <scope>NUCLEOTIDE SEQUENCE</scope>
</reference>
<accession>A0AAI8VDD5</accession>
<sequence>MPPHLVVADLGEDGAAGPCLPGNTTEDDAWSDSRAANGHRGADYNQLSGFRISMLLKDDGDLLIARLNGLSSEARMNLAQLTEQTDTFLDKIGKPLRHSEPETSCSRSTDQASSLKPNLEGPHHKCRLTRHKLHVPKLSVILEETPGSLFVFDGTTTPVLDWPQSPSEGQLTPQPKNTKCDVDNAQHRHLPQVPLFLEDENYTECVTQIQVKGSASGKPASSAHDSGIDVGSSSGFLVQRPVLPCELYSWGSCKETFDTDDQTNWINHVIEVHLQDRLPAKLDCWFCDTRHFRDSTSTTTGDRYWNFGERMHHIREHIVHDGGQTQSVKPDAYMVEHLRAHGLVDGQAYKKATEAQQAWKQGLSSSREVALHDRLMVLLGAIREVPSHERSNQVEQPDNISGLEVTERPKEPRKRTVSERGKDQSDDGDNDDEDEDDPGRHKRSKSGEEAAEKAHTLVCPYFANDPAIFYEGPLCVKRCWNIDRLRGHIWRNHIPEFQCTRCLETFTKKDKLEQHRRQSEGCPLMHRLSTERTVQEKLKDRKLTSGKTAHERWDKYYGILFPDIPQAKYPSPDFTDHREKFQCGPIERYSAIVEQTALEDLHTYVDSPVPMYEARSAAGVKEDIIQVLRGAIRKSKNIYINTQTPAPSAAERENLAERPIGVEDVFTSEWADVIVQGCSQNIMEDEIPADLYRAGPPDCPWLPDASEPSLAQDSGYWTRSSHECGTYGTTEEQLDDLEKILAPVDNHGVTDPKGFWHLEGDHDGVYDM</sequence>
<keyword evidence="1" id="KW-0863">Zinc-finger</keyword>
<evidence type="ECO:0000256" key="2">
    <source>
        <dbReference type="SAM" id="MobiDB-lite"/>
    </source>
</evidence>
<name>A0AAI8VDD5_9PEZI</name>
<dbReference type="EMBL" id="CAUWAG010000004">
    <property type="protein sequence ID" value="CAJ2502331.1"/>
    <property type="molecule type" value="Genomic_DNA"/>
</dbReference>
<evidence type="ECO:0000259" key="3">
    <source>
        <dbReference type="PROSITE" id="PS50157"/>
    </source>
</evidence>
<keyword evidence="1" id="KW-0479">Metal-binding</keyword>
<dbReference type="PROSITE" id="PS50157">
    <property type="entry name" value="ZINC_FINGER_C2H2_2"/>
    <property type="match status" value="1"/>
</dbReference>
<keyword evidence="5" id="KW-1185">Reference proteome</keyword>
<feature type="compositionally biased region" description="Basic and acidic residues" evidence="2">
    <location>
        <begin position="405"/>
        <end position="425"/>
    </location>
</feature>
<dbReference type="PANTHER" id="PTHR38166:SF1">
    <property type="entry name" value="C2H2-TYPE DOMAIN-CONTAINING PROTEIN"/>
    <property type="match status" value="1"/>
</dbReference>
<protein>
    <submittedName>
        <fullName evidence="4">Uu.00g097250.m01.CDS01</fullName>
    </submittedName>
</protein>
<evidence type="ECO:0000256" key="1">
    <source>
        <dbReference type="PROSITE-ProRule" id="PRU00042"/>
    </source>
</evidence>
<feature type="region of interest" description="Disordered" evidence="2">
    <location>
        <begin position="388"/>
        <end position="450"/>
    </location>
</feature>
<feature type="compositionally biased region" description="Acidic residues" evidence="2">
    <location>
        <begin position="426"/>
        <end position="437"/>
    </location>
</feature>
<evidence type="ECO:0000313" key="4">
    <source>
        <dbReference type="EMBL" id="CAJ2502331.1"/>
    </source>
</evidence>
<dbReference type="PANTHER" id="PTHR38166">
    <property type="entry name" value="C2H2-TYPE DOMAIN-CONTAINING PROTEIN-RELATED"/>
    <property type="match status" value="1"/>
</dbReference>
<comment type="caution">
    <text evidence="4">The sequence shown here is derived from an EMBL/GenBank/DDBJ whole genome shotgun (WGS) entry which is preliminary data.</text>
</comment>
<dbReference type="AlphaFoldDB" id="A0AAI8VDD5"/>
<proteinExistence type="predicted"/>
<keyword evidence="1" id="KW-0862">Zinc</keyword>
<dbReference type="InterPro" id="IPR013087">
    <property type="entry name" value="Znf_C2H2_type"/>
</dbReference>
<dbReference type="Gene3D" id="3.30.160.60">
    <property type="entry name" value="Classic Zinc Finger"/>
    <property type="match status" value="1"/>
</dbReference>
<organism evidence="4 5">
    <name type="scientific">Anthostomella pinea</name>
    <dbReference type="NCBI Taxonomy" id="933095"/>
    <lineage>
        <taxon>Eukaryota</taxon>
        <taxon>Fungi</taxon>
        <taxon>Dikarya</taxon>
        <taxon>Ascomycota</taxon>
        <taxon>Pezizomycotina</taxon>
        <taxon>Sordariomycetes</taxon>
        <taxon>Xylariomycetidae</taxon>
        <taxon>Xylariales</taxon>
        <taxon>Xylariaceae</taxon>
        <taxon>Anthostomella</taxon>
    </lineage>
</organism>